<feature type="domain" description="Glycosyl transferase family 3" evidence="5">
    <location>
        <begin position="129"/>
        <end position="329"/>
    </location>
</feature>
<feature type="domain" description="Glycosyl transferase family 3 N-terminal" evidence="6">
    <location>
        <begin position="6"/>
        <end position="67"/>
    </location>
</feature>
<protein>
    <submittedName>
        <fullName evidence="7">Glycosyl transferase</fullName>
    </submittedName>
</protein>
<organism evidence="7 8">
    <name type="scientific">Bacillus swezeyi</name>
    <dbReference type="NCBI Taxonomy" id="1925020"/>
    <lineage>
        <taxon>Bacteria</taxon>
        <taxon>Bacillati</taxon>
        <taxon>Bacillota</taxon>
        <taxon>Bacilli</taxon>
        <taxon>Bacillales</taxon>
        <taxon>Bacillaceae</taxon>
        <taxon>Bacillus</taxon>
    </lineage>
</organism>
<dbReference type="Pfam" id="PF02885">
    <property type="entry name" value="Glycos_trans_3N"/>
    <property type="match status" value="1"/>
</dbReference>
<comment type="caution">
    <text evidence="7">The sequence shown here is derived from an EMBL/GenBank/DDBJ whole genome shotgun (WGS) entry which is preliminary data.</text>
</comment>
<evidence type="ECO:0000313" key="8">
    <source>
        <dbReference type="Proteomes" id="UP000187367"/>
    </source>
</evidence>
<keyword evidence="3" id="KW-0028">Amino-acid biosynthesis</keyword>
<dbReference type="GO" id="GO:0004048">
    <property type="term" value="F:anthranilate phosphoribosyltransferase activity"/>
    <property type="evidence" value="ECO:0007669"/>
    <property type="project" value="InterPro"/>
</dbReference>
<dbReference type="AlphaFoldDB" id="A0A1R1Q8F2"/>
<evidence type="ECO:0000256" key="3">
    <source>
        <dbReference type="ARBA" id="ARBA00022822"/>
    </source>
</evidence>
<evidence type="ECO:0000256" key="4">
    <source>
        <dbReference type="ARBA" id="ARBA00023141"/>
    </source>
</evidence>
<dbReference type="InterPro" id="IPR005940">
    <property type="entry name" value="Anthranilate_Pribosyl_Tfrase"/>
</dbReference>
<dbReference type="RefSeq" id="WP_076760712.1">
    <property type="nucleotide sequence ID" value="NZ_JARMMH010000011.1"/>
</dbReference>
<evidence type="ECO:0000256" key="2">
    <source>
        <dbReference type="ARBA" id="ARBA00022679"/>
    </source>
</evidence>
<keyword evidence="2 7" id="KW-0808">Transferase</keyword>
<keyword evidence="3" id="KW-0822">Tryptophan biosynthesis</keyword>
<accession>A0A1R1RZW1</accession>
<keyword evidence="1" id="KW-0328">Glycosyltransferase</keyword>
<evidence type="ECO:0000256" key="1">
    <source>
        <dbReference type="ARBA" id="ARBA00022676"/>
    </source>
</evidence>
<sequence>MQQWIKETARGKRGARDLTYEEAKQAAEAIMTGTASPAQTAAFLIAERIKTESPEELLAFVEALREQSEQLLLPQAVQEKLIDFAGPYTGRHSFLATIPVSILLAENGIPSFLHSSDALPPKYATSLKEVLNKLGIFPEADACQTAKTLERLSIGFAAAEKLCKPFLRIRQIREEIGVRTILNTAEKLVNFSASGKLMMGAFHRTAIQKMYPVFQHLSYQEVFIVQGAEGSEDVPVHRGSFVFSIKDGGMTSFILKPEEFGLHVDESKLKKPLPAEEQAEKIVAVLSGDESPDVEYERKQVIMNTALRCYLFKVCPTIEEGIRITEHQLQEKAGLNLLRKWRASFTRQ</sequence>
<keyword evidence="4" id="KW-0057">Aromatic amino acid biosynthesis</keyword>
<dbReference type="GO" id="GO:0000162">
    <property type="term" value="P:L-tryptophan biosynthetic process"/>
    <property type="evidence" value="ECO:0007669"/>
    <property type="project" value="UniProtKB-KW"/>
</dbReference>
<dbReference type="PANTHER" id="PTHR43285">
    <property type="entry name" value="ANTHRANILATE PHOSPHORIBOSYLTRANSFERASE"/>
    <property type="match status" value="1"/>
</dbReference>
<dbReference type="SUPFAM" id="SSF47648">
    <property type="entry name" value="Nucleoside phosphorylase/phosphoribosyltransferase N-terminal domain"/>
    <property type="match status" value="1"/>
</dbReference>
<evidence type="ECO:0000259" key="5">
    <source>
        <dbReference type="Pfam" id="PF00591"/>
    </source>
</evidence>
<keyword evidence="8" id="KW-1185">Reference proteome</keyword>
<dbReference type="Gene3D" id="3.40.1030.10">
    <property type="entry name" value="Nucleoside phosphorylase/phosphoribosyltransferase catalytic domain"/>
    <property type="match status" value="1"/>
</dbReference>
<name>A0A1R1Q8F2_9BACI</name>
<proteinExistence type="predicted"/>
<dbReference type="GO" id="GO:0005829">
    <property type="term" value="C:cytosol"/>
    <property type="evidence" value="ECO:0007669"/>
    <property type="project" value="TreeGrafter"/>
</dbReference>
<dbReference type="Pfam" id="PF00591">
    <property type="entry name" value="Glycos_transf_3"/>
    <property type="match status" value="1"/>
</dbReference>
<dbReference type="SUPFAM" id="SSF52418">
    <property type="entry name" value="Nucleoside phosphorylase/phosphoribosyltransferase catalytic domain"/>
    <property type="match status" value="1"/>
</dbReference>
<dbReference type="InterPro" id="IPR036320">
    <property type="entry name" value="Glycosyl_Trfase_fam3_N_dom_sf"/>
</dbReference>
<dbReference type="EMBL" id="MTJL01000052">
    <property type="protein sequence ID" value="OMH98698.1"/>
    <property type="molecule type" value="Genomic_DNA"/>
</dbReference>
<dbReference type="InterPro" id="IPR000312">
    <property type="entry name" value="Glycosyl_Trfase_fam3"/>
</dbReference>
<dbReference type="InterPro" id="IPR035902">
    <property type="entry name" value="Nuc_phospho_transferase"/>
</dbReference>
<dbReference type="PANTHER" id="PTHR43285:SF2">
    <property type="entry name" value="ANTHRANILATE PHOSPHORIBOSYLTRANSFERASE"/>
    <property type="match status" value="1"/>
</dbReference>
<dbReference type="Gene3D" id="1.20.970.10">
    <property type="entry name" value="Transferase, Pyrimidine Nucleoside Phosphorylase, Chain C"/>
    <property type="match status" value="1"/>
</dbReference>
<reference evidence="7 8" key="1">
    <citation type="submission" date="2017-01" db="EMBL/GenBank/DDBJ databases">
        <title>Bacillus phylogenomics.</title>
        <authorList>
            <person name="Dunlap C."/>
        </authorList>
    </citation>
    <scope>NUCLEOTIDE SEQUENCE [LARGE SCALE GENOMIC DNA]</scope>
    <source>
        <strain evidence="7 8">NRRL B-41282</strain>
    </source>
</reference>
<dbReference type="Proteomes" id="UP000187367">
    <property type="component" value="Unassembled WGS sequence"/>
</dbReference>
<gene>
    <name evidence="7" type="ORF">BW143_21120</name>
</gene>
<dbReference type="OrthoDB" id="9926at2"/>
<accession>A0A1R1Q8F2</accession>
<dbReference type="InterPro" id="IPR017459">
    <property type="entry name" value="Glycosyl_Trfase_fam3_N_dom"/>
</dbReference>
<evidence type="ECO:0000259" key="6">
    <source>
        <dbReference type="Pfam" id="PF02885"/>
    </source>
</evidence>
<evidence type="ECO:0000313" key="7">
    <source>
        <dbReference type="EMBL" id="OMH98698.1"/>
    </source>
</evidence>